<name>A0AAU7VQQ9_9MICO</name>
<evidence type="ECO:0000259" key="2">
    <source>
        <dbReference type="Pfam" id="PF00496"/>
    </source>
</evidence>
<protein>
    <submittedName>
        <fullName evidence="3">ABC transporter substrate-binding protein</fullName>
    </submittedName>
</protein>
<feature type="signal peptide" evidence="1">
    <location>
        <begin position="1"/>
        <end position="27"/>
    </location>
</feature>
<evidence type="ECO:0000313" key="3">
    <source>
        <dbReference type="EMBL" id="XBX76587.1"/>
    </source>
</evidence>
<dbReference type="Gene3D" id="3.40.190.10">
    <property type="entry name" value="Periplasmic binding protein-like II"/>
    <property type="match status" value="1"/>
</dbReference>
<evidence type="ECO:0000256" key="1">
    <source>
        <dbReference type="SAM" id="SignalP"/>
    </source>
</evidence>
<dbReference type="Pfam" id="PF00496">
    <property type="entry name" value="SBP_bac_5"/>
    <property type="match status" value="1"/>
</dbReference>
<accession>A0AAU7VQQ9</accession>
<keyword evidence="1" id="KW-0732">Signal</keyword>
<dbReference type="PANTHER" id="PTHR30290">
    <property type="entry name" value="PERIPLASMIC BINDING COMPONENT OF ABC TRANSPORTER"/>
    <property type="match status" value="1"/>
</dbReference>
<dbReference type="AlphaFoldDB" id="A0AAU7VQQ9"/>
<organism evidence="3">
    <name type="scientific">Microbacterium sp. A8/3-1</name>
    <dbReference type="NCBI Taxonomy" id="3160749"/>
    <lineage>
        <taxon>Bacteria</taxon>
        <taxon>Bacillati</taxon>
        <taxon>Actinomycetota</taxon>
        <taxon>Actinomycetes</taxon>
        <taxon>Micrococcales</taxon>
        <taxon>Microbacteriaceae</taxon>
        <taxon>Microbacterium</taxon>
    </lineage>
</organism>
<feature type="chain" id="PRO_5043772948" evidence="1">
    <location>
        <begin position="28"/>
        <end position="570"/>
    </location>
</feature>
<proteinExistence type="predicted"/>
<dbReference type="GO" id="GO:0015833">
    <property type="term" value="P:peptide transport"/>
    <property type="evidence" value="ECO:0007669"/>
    <property type="project" value="TreeGrafter"/>
</dbReference>
<dbReference type="PROSITE" id="PS51257">
    <property type="entry name" value="PROKAR_LIPOPROTEIN"/>
    <property type="match status" value="1"/>
</dbReference>
<dbReference type="InterPro" id="IPR039424">
    <property type="entry name" value="SBP_5"/>
</dbReference>
<dbReference type="PANTHER" id="PTHR30290:SF65">
    <property type="entry name" value="MONOACYL PHOSPHATIDYLINOSITOL TETRAMANNOSIDE-BINDING PROTEIN LPQW-RELATED"/>
    <property type="match status" value="1"/>
</dbReference>
<feature type="domain" description="Solute-binding protein family 5" evidence="2">
    <location>
        <begin position="88"/>
        <end position="376"/>
    </location>
</feature>
<gene>
    <name evidence="3" type="ORF">ABS642_11755</name>
</gene>
<dbReference type="Gene3D" id="3.10.105.10">
    <property type="entry name" value="Dipeptide-binding Protein, Domain 3"/>
    <property type="match status" value="1"/>
</dbReference>
<dbReference type="GO" id="GO:1904680">
    <property type="term" value="F:peptide transmembrane transporter activity"/>
    <property type="evidence" value="ECO:0007669"/>
    <property type="project" value="TreeGrafter"/>
</dbReference>
<dbReference type="InterPro" id="IPR000914">
    <property type="entry name" value="SBP_5_dom"/>
</dbReference>
<dbReference type="SUPFAM" id="SSF53850">
    <property type="entry name" value="Periplasmic binding protein-like II"/>
    <property type="match status" value="1"/>
</dbReference>
<sequence>MRGVRRVAAPIAVLLAVGLTACTPALPETVVPDTKITVGWTGAFTSANAAASPTPGNVDIAETIRGDFGDLVDGEFVADEGFGTVTIVSDDPFTVRYDLAEPVWSDDIPLDAADLLLGWAGAAGYFDDAEDADGEDAAADGDPVETTVPALDEFARAIEVTFPQPIIGWQRAVTAPVPAHVVGHRAFGTDDPMEAKQAVIRAIQDGDDDALAKIAEVWNEDFEVGKDGKLAADLLLSSGPFRVDSFSDDGDGQSVALVPNPSYRGLVTPKVARIELVPAGDLPEAEVGERLNVAQVAPTTANREIIRQLERQDFTVDTRHDGTLWALMLDPTGLFTEPQARAAFLRAIPATSLTERGSGVWATAYTGTTSMVTAPGSRAYDIVSEDSGFTAALGTPADDAALERESAGIAAGSSVCVLYDTGSEFATGAFVALGEVAAEAGWSIADCGSSDFDAALAAGAWDAVIARVPVPQTPEQILDQWGSQGAASVTGNVDPDRDALIAELAQTTDVYEARDLLAQIEATIVRAAVALPIAMNPRATIIDRSVTGIAPRTGAAAPLTYGVSQWESVP</sequence>
<dbReference type="EMBL" id="CP158357">
    <property type="protein sequence ID" value="XBX76587.1"/>
    <property type="molecule type" value="Genomic_DNA"/>
</dbReference>
<dbReference type="RefSeq" id="WP_350350205.1">
    <property type="nucleotide sequence ID" value="NZ_CP158357.1"/>
</dbReference>
<reference evidence="3" key="1">
    <citation type="submission" date="2024-06" db="EMBL/GenBank/DDBJ databases">
        <title>Draft genome sequence of Microbacterium sp. strain A8/3-1, isolated from Oxytropis tragacanthoides Fisch. ex DC. Root nodules in the Altai region of Russia.</title>
        <authorList>
            <person name="Sazanova A."/>
            <person name="Guro P."/>
            <person name="Kuznetsova I."/>
            <person name="Belimov A."/>
            <person name="Safronova V."/>
        </authorList>
    </citation>
    <scope>NUCLEOTIDE SEQUENCE</scope>
    <source>
        <strain evidence="3">A8/3-1</strain>
    </source>
</reference>